<name>A0A143HGN8_9BACL</name>
<dbReference type="RefSeq" id="WP_066790798.1">
    <property type="nucleotide sequence ID" value="NZ_CP014806.1"/>
</dbReference>
<dbReference type="InterPro" id="IPR046953">
    <property type="entry name" value="Spore_GerAC-like_C"/>
</dbReference>
<keyword evidence="11" id="KW-1185">Reference proteome</keyword>
<dbReference type="InterPro" id="IPR057336">
    <property type="entry name" value="GerAC_N"/>
</dbReference>
<evidence type="ECO:0000256" key="5">
    <source>
        <dbReference type="ARBA" id="ARBA00023136"/>
    </source>
</evidence>
<evidence type="ECO:0000259" key="9">
    <source>
        <dbReference type="Pfam" id="PF25198"/>
    </source>
</evidence>
<protein>
    <submittedName>
        <fullName evidence="10">Uncharacterized protein</fullName>
    </submittedName>
</protein>
<dbReference type="GO" id="GO:0009847">
    <property type="term" value="P:spore germination"/>
    <property type="evidence" value="ECO:0007669"/>
    <property type="project" value="InterPro"/>
</dbReference>
<evidence type="ECO:0000313" key="10">
    <source>
        <dbReference type="EMBL" id="AMX00432.1"/>
    </source>
</evidence>
<dbReference type="KEGG" id="rst:ATY39_14025"/>
<comment type="similarity">
    <text evidence="2">Belongs to the GerABKC lipoprotein family.</text>
</comment>
<dbReference type="InterPro" id="IPR008844">
    <property type="entry name" value="Spore_GerAC-like"/>
</dbReference>
<dbReference type="EMBL" id="CP014806">
    <property type="protein sequence ID" value="AMX00432.1"/>
    <property type="molecule type" value="Genomic_DNA"/>
</dbReference>
<feature type="domain" description="Spore germination GerAC-like C-terminal" evidence="8">
    <location>
        <begin position="195"/>
        <end position="360"/>
    </location>
</feature>
<dbReference type="OrthoDB" id="2370124at2"/>
<dbReference type="NCBIfam" id="TIGR02887">
    <property type="entry name" value="spore_ger_x_C"/>
    <property type="match status" value="1"/>
</dbReference>
<accession>A0A143HGN8</accession>
<sequence>MRKVTVFFLVSSLLLSGCWDERLYKELSVISVIGIEGYVGDLRTFYAYPSSSDDPTKYIVLEGVGKTEREGRINADKKTEQTMDIAELTAILVSEDSAKKDLYALLDVYYRSAQNPVTAKIAITEGSPKRFLELKNTIPKEIGEYYLDFVKSFEDATIVPRVNLEIAADLMFSEGRDLALPYLKTSSDKALPQLEGLALFNEKKYTGEYLTLRESTFATLLGYRKARIVELAYLWEKQGKNIPVAFDVIRFKKKKKVIQEGGNVKFQYNINMPITMTEYPPDHLDRKQVRKQLEEFIEDSVEKDITRMFKKAQEVSSDILGIGEYIRAYYPQLWREGKWKDIYKDIKIEAKVNVDIVRSGSIR</sequence>
<keyword evidence="7" id="KW-0449">Lipoprotein</keyword>
<feature type="domain" description="Spore germination protein N-terminal" evidence="9">
    <location>
        <begin position="20"/>
        <end position="184"/>
    </location>
</feature>
<dbReference type="AlphaFoldDB" id="A0A143HGN8"/>
<proteinExistence type="inferred from homology"/>
<evidence type="ECO:0000256" key="2">
    <source>
        <dbReference type="ARBA" id="ARBA00007886"/>
    </source>
</evidence>
<dbReference type="STRING" id="241244.ATY39_14025"/>
<evidence type="ECO:0000256" key="3">
    <source>
        <dbReference type="ARBA" id="ARBA00022544"/>
    </source>
</evidence>
<dbReference type="PANTHER" id="PTHR35789:SF1">
    <property type="entry name" value="SPORE GERMINATION PROTEIN B3"/>
    <property type="match status" value="1"/>
</dbReference>
<evidence type="ECO:0000259" key="8">
    <source>
        <dbReference type="Pfam" id="PF05504"/>
    </source>
</evidence>
<dbReference type="PROSITE" id="PS51257">
    <property type="entry name" value="PROKAR_LIPOPROTEIN"/>
    <property type="match status" value="1"/>
</dbReference>
<keyword evidence="5" id="KW-0472">Membrane</keyword>
<dbReference type="PANTHER" id="PTHR35789">
    <property type="entry name" value="SPORE GERMINATION PROTEIN B3"/>
    <property type="match status" value="1"/>
</dbReference>
<dbReference type="Pfam" id="PF25198">
    <property type="entry name" value="Spore_GerAC_N"/>
    <property type="match status" value="1"/>
</dbReference>
<comment type="subcellular location">
    <subcellularLocation>
        <location evidence="1">Membrane</location>
        <topology evidence="1">Lipid-anchor</topology>
    </subcellularLocation>
</comment>
<reference evidence="10 11" key="1">
    <citation type="journal article" date="2016" name="Genome Announc.">
        <title>Whole-Genome Sequence of Rummeliibacillus stabekisii Strain PP9 Isolated from Antarctic Soil.</title>
        <authorList>
            <person name="da Mota F.F."/>
            <person name="Vollu R.E."/>
            <person name="Jurelevicius D."/>
            <person name="Seldin L."/>
        </authorList>
    </citation>
    <scope>NUCLEOTIDE SEQUENCE [LARGE SCALE GENOMIC DNA]</scope>
    <source>
        <strain evidence="10 11">PP9</strain>
    </source>
</reference>
<dbReference type="Pfam" id="PF05504">
    <property type="entry name" value="Spore_GerAC"/>
    <property type="match status" value="1"/>
</dbReference>
<evidence type="ECO:0000256" key="7">
    <source>
        <dbReference type="ARBA" id="ARBA00023288"/>
    </source>
</evidence>
<reference evidence="11" key="2">
    <citation type="submission" date="2016-03" db="EMBL/GenBank/DDBJ databases">
        <authorList>
            <person name="Ploux O."/>
        </authorList>
    </citation>
    <scope>NUCLEOTIDE SEQUENCE [LARGE SCALE GENOMIC DNA]</scope>
    <source>
        <strain evidence="11">PP9</strain>
    </source>
</reference>
<keyword evidence="6" id="KW-0564">Palmitate</keyword>
<keyword evidence="3" id="KW-0309">Germination</keyword>
<dbReference type="InterPro" id="IPR038501">
    <property type="entry name" value="Spore_GerAC_C_sf"/>
</dbReference>
<evidence type="ECO:0000256" key="1">
    <source>
        <dbReference type="ARBA" id="ARBA00004635"/>
    </source>
</evidence>
<dbReference type="Gene3D" id="3.30.300.210">
    <property type="entry name" value="Nutrient germinant receptor protein C, domain 3"/>
    <property type="match status" value="1"/>
</dbReference>
<dbReference type="Proteomes" id="UP000076021">
    <property type="component" value="Chromosome"/>
</dbReference>
<dbReference type="GO" id="GO:0016020">
    <property type="term" value="C:membrane"/>
    <property type="evidence" value="ECO:0007669"/>
    <property type="project" value="UniProtKB-SubCell"/>
</dbReference>
<organism evidence="10 11">
    <name type="scientific">Rummeliibacillus stabekisii</name>
    <dbReference type="NCBI Taxonomy" id="241244"/>
    <lineage>
        <taxon>Bacteria</taxon>
        <taxon>Bacillati</taxon>
        <taxon>Bacillota</taxon>
        <taxon>Bacilli</taxon>
        <taxon>Bacillales</taxon>
        <taxon>Caryophanaceae</taxon>
        <taxon>Rummeliibacillus</taxon>
    </lineage>
</organism>
<evidence type="ECO:0000256" key="4">
    <source>
        <dbReference type="ARBA" id="ARBA00022729"/>
    </source>
</evidence>
<gene>
    <name evidence="10" type="ORF">ATY39_14025</name>
</gene>
<keyword evidence="4" id="KW-0732">Signal</keyword>
<evidence type="ECO:0000256" key="6">
    <source>
        <dbReference type="ARBA" id="ARBA00023139"/>
    </source>
</evidence>
<evidence type="ECO:0000313" key="11">
    <source>
        <dbReference type="Proteomes" id="UP000076021"/>
    </source>
</evidence>